<evidence type="ECO:0000256" key="7">
    <source>
        <dbReference type="ARBA" id="ARBA00022630"/>
    </source>
</evidence>
<sequence length="301" mass="32168">MKLILKELAAVLASENIKKNEPMKNHTSFKVGGPADLLLLPQTKEELQKVLTICRESTKPFYVMGNGSNLIVRDGGYRGIIIKTKALNRVCAAGETITAQAGISLKALADFAQENSLTGLEFASGIPGTLGGAVTMNAGAYDGEMKNVIKSIEVITADGSFETIPADACAFGYRSSILQKKPWVLVGVNLILKKGEAQTIKEKMNDLNTRRRTKQPLEYPSAGSTFRRPEGYFAGKLIQDAGFKGRSVGGAQVSEKHSGFVINAGGATTADILALITLIQTGVHQQFGVDLKPEVIVIGED</sequence>
<dbReference type="PROSITE" id="PS51387">
    <property type="entry name" value="FAD_PCMH"/>
    <property type="match status" value="1"/>
</dbReference>
<dbReference type="RefSeq" id="WP_186842915.1">
    <property type="nucleotide sequence ID" value="NZ_WJBC01000018.1"/>
</dbReference>
<dbReference type="PANTHER" id="PTHR21071:SF4">
    <property type="entry name" value="UDP-N-ACETYLENOLPYRUVOYLGLUCOSAMINE REDUCTASE"/>
    <property type="match status" value="1"/>
</dbReference>
<evidence type="ECO:0000256" key="12">
    <source>
        <dbReference type="ARBA" id="ARBA00023002"/>
    </source>
</evidence>
<evidence type="ECO:0000259" key="17">
    <source>
        <dbReference type="PROSITE" id="PS51387"/>
    </source>
</evidence>
<keyword evidence="11 16" id="KW-0573">Peptidoglycan synthesis</keyword>
<evidence type="ECO:0000313" key="18">
    <source>
        <dbReference type="EMBL" id="MBC3805028.1"/>
    </source>
</evidence>
<keyword evidence="19" id="KW-1185">Reference proteome</keyword>
<dbReference type="NCBIfam" id="NF010480">
    <property type="entry name" value="PRK13905.1"/>
    <property type="match status" value="1"/>
</dbReference>
<dbReference type="Pfam" id="PF01565">
    <property type="entry name" value="FAD_binding_4"/>
    <property type="match status" value="1"/>
</dbReference>
<dbReference type="NCBIfam" id="TIGR00179">
    <property type="entry name" value="murB"/>
    <property type="match status" value="1"/>
</dbReference>
<dbReference type="EMBL" id="WJBC01000018">
    <property type="protein sequence ID" value="MBC3805028.1"/>
    <property type="molecule type" value="Genomic_DNA"/>
</dbReference>
<dbReference type="InterPro" id="IPR036635">
    <property type="entry name" value="MurB_C_sf"/>
</dbReference>
<comment type="function">
    <text evidence="2 16">Cell wall formation.</text>
</comment>
<keyword evidence="12 16" id="KW-0560">Oxidoreductase</keyword>
<evidence type="ECO:0000256" key="15">
    <source>
        <dbReference type="ARBA" id="ARBA00048914"/>
    </source>
</evidence>
<dbReference type="InterPro" id="IPR006094">
    <property type="entry name" value="Oxid_FAD_bind_N"/>
</dbReference>
<keyword evidence="5 16" id="KW-0963">Cytoplasm</keyword>
<dbReference type="InterPro" id="IPR016166">
    <property type="entry name" value="FAD-bd_PCMH"/>
</dbReference>
<dbReference type="SUPFAM" id="SSF56176">
    <property type="entry name" value="FAD-binding/transporter-associated domain-like"/>
    <property type="match status" value="1"/>
</dbReference>
<keyword evidence="9 16" id="KW-0521">NADP</keyword>
<dbReference type="Pfam" id="PF02873">
    <property type="entry name" value="MurB_C"/>
    <property type="match status" value="1"/>
</dbReference>
<comment type="pathway">
    <text evidence="4 16">Cell wall biogenesis; peptidoglycan biosynthesis.</text>
</comment>
<dbReference type="Gene3D" id="3.30.465.10">
    <property type="match status" value="1"/>
</dbReference>
<keyword evidence="13 16" id="KW-0131">Cell cycle</keyword>
<feature type="active site" evidence="16">
    <location>
        <position position="294"/>
    </location>
</feature>
<evidence type="ECO:0000256" key="13">
    <source>
        <dbReference type="ARBA" id="ARBA00023306"/>
    </source>
</evidence>
<comment type="caution">
    <text evidence="18">The sequence shown here is derived from an EMBL/GenBank/DDBJ whole genome shotgun (WGS) entry which is preliminary data.</text>
</comment>
<keyword evidence="8 16" id="KW-0274">FAD</keyword>
<dbReference type="GO" id="GO:0008762">
    <property type="term" value="F:UDP-N-acetylmuramate dehydrogenase activity"/>
    <property type="evidence" value="ECO:0007669"/>
    <property type="project" value="UniProtKB-EC"/>
</dbReference>
<organism evidence="18 19">
    <name type="scientific">Acetobacterium fimetarium</name>
    <dbReference type="NCBI Taxonomy" id="52691"/>
    <lineage>
        <taxon>Bacteria</taxon>
        <taxon>Bacillati</taxon>
        <taxon>Bacillota</taxon>
        <taxon>Clostridia</taxon>
        <taxon>Eubacteriales</taxon>
        <taxon>Eubacteriaceae</taxon>
        <taxon>Acetobacterium</taxon>
    </lineage>
</organism>
<dbReference type="HAMAP" id="MF_00037">
    <property type="entry name" value="MurB"/>
    <property type="match status" value="1"/>
</dbReference>
<accession>A0ABR6WWX8</accession>
<comment type="similarity">
    <text evidence="16">Belongs to the MurB family.</text>
</comment>
<dbReference type="InterPro" id="IPR011601">
    <property type="entry name" value="MurB_C"/>
</dbReference>
<evidence type="ECO:0000256" key="11">
    <source>
        <dbReference type="ARBA" id="ARBA00022984"/>
    </source>
</evidence>
<dbReference type="EC" id="1.3.1.98" evidence="16"/>
<evidence type="ECO:0000256" key="1">
    <source>
        <dbReference type="ARBA" id="ARBA00001974"/>
    </source>
</evidence>
<feature type="active site" evidence="16">
    <location>
        <position position="174"/>
    </location>
</feature>
<dbReference type="SUPFAM" id="SSF56194">
    <property type="entry name" value="Uridine diphospho-N-Acetylenolpyruvylglucosamine reductase, MurB, C-terminal domain"/>
    <property type="match status" value="1"/>
</dbReference>
<feature type="active site" description="Proton donor" evidence="16">
    <location>
        <position position="224"/>
    </location>
</feature>
<evidence type="ECO:0000256" key="5">
    <source>
        <dbReference type="ARBA" id="ARBA00022490"/>
    </source>
</evidence>
<comment type="cofactor">
    <cofactor evidence="1 16">
        <name>FAD</name>
        <dbReference type="ChEBI" id="CHEBI:57692"/>
    </cofactor>
</comment>
<dbReference type="InterPro" id="IPR016169">
    <property type="entry name" value="FAD-bd_PCMH_sub2"/>
</dbReference>
<dbReference type="Gene3D" id="3.30.43.10">
    <property type="entry name" value="Uridine Diphospho-n-acetylenolpyruvylglucosamine Reductase, domain 2"/>
    <property type="match status" value="1"/>
</dbReference>
<evidence type="ECO:0000256" key="6">
    <source>
        <dbReference type="ARBA" id="ARBA00022618"/>
    </source>
</evidence>
<comment type="subcellular location">
    <subcellularLocation>
        <location evidence="3 16">Cytoplasm</location>
    </subcellularLocation>
</comment>
<evidence type="ECO:0000256" key="16">
    <source>
        <dbReference type="HAMAP-Rule" id="MF_00037"/>
    </source>
</evidence>
<dbReference type="Gene3D" id="3.90.78.10">
    <property type="entry name" value="UDP-N-acetylenolpyruvoylglucosamine reductase, C-terminal domain"/>
    <property type="match status" value="1"/>
</dbReference>
<dbReference type="PANTHER" id="PTHR21071">
    <property type="entry name" value="UDP-N-ACETYLENOLPYRUVOYLGLUCOSAMINE REDUCTASE"/>
    <property type="match status" value="1"/>
</dbReference>
<evidence type="ECO:0000256" key="4">
    <source>
        <dbReference type="ARBA" id="ARBA00004752"/>
    </source>
</evidence>
<evidence type="ECO:0000256" key="9">
    <source>
        <dbReference type="ARBA" id="ARBA00022857"/>
    </source>
</evidence>
<comment type="catalytic activity">
    <reaction evidence="15 16">
        <text>UDP-N-acetyl-alpha-D-muramate + NADP(+) = UDP-N-acetyl-3-O-(1-carboxyvinyl)-alpha-D-glucosamine + NADPH + H(+)</text>
        <dbReference type="Rhea" id="RHEA:12248"/>
        <dbReference type="ChEBI" id="CHEBI:15378"/>
        <dbReference type="ChEBI" id="CHEBI:57783"/>
        <dbReference type="ChEBI" id="CHEBI:58349"/>
        <dbReference type="ChEBI" id="CHEBI:68483"/>
        <dbReference type="ChEBI" id="CHEBI:70757"/>
        <dbReference type="EC" id="1.3.1.98"/>
    </reaction>
</comment>
<evidence type="ECO:0000256" key="10">
    <source>
        <dbReference type="ARBA" id="ARBA00022960"/>
    </source>
</evidence>
<feature type="domain" description="FAD-binding PCMH-type" evidence="17">
    <location>
        <begin position="31"/>
        <end position="195"/>
    </location>
</feature>
<keyword evidence="6 16" id="KW-0132">Cell division</keyword>
<dbReference type="InterPro" id="IPR003170">
    <property type="entry name" value="MurB"/>
</dbReference>
<protein>
    <recommendedName>
        <fullName evidence="16">UDP-N-acetylenolpyruvoylglucosamine reductase</fullName>
        <ecNumber evidence="16">1.3.1.98</ecNumber>
    </recommendedName>
    <alternativeName>
        <fullName evidence="16">UDP-N-acetylmuramate dehydrogenase</fullName>
    </alternativeName>
</protein>
<evidence type="ECO:0000256" key="8">
    <source>
        <dbReference type="ARBA" id="ARBA00022827"/>
    </source>
</evidence>
<evidence type="ECO:0000256" key="14">
    <source>
        <dbReference type="ARBA" id="ARBA00023316"/>
    </source>
</evidence>
<name>A0ABR6WWX8_9FIRM</name>
<keyword evidence="14 16" id="KW-0961">Cell wall biogenesis/degradation</keyword>
<evidence type="ECO:0000313" key="19">
    <source>
        <dbReference type="Proteomes" id="UP000603234"/>
    </source>
</evidence>
<evidence type="ECO:0000256" key="3">
    <source>
        <dbReference type="ARBA" id="ARBA00004496"/>
    </source>
</evidence>
<dbReference type="InterPro" id="IPR016167">
    <property type="entry name" value="FAD-bd_PCMH_sub1"/>
</dbReference>
<keyword evidence="10 16" id="KW-0133">Cell shape</keyword>
<proteinExistence type="inferred from homology"/>
<reference evidence="18 19" key="1">
    <citation type="journal article" date="2020" name="mSystems">
        <title>Defining Genomic and Predicted Metabolic Features of the Acetobacterium Genus.</title>
        <authorList>
            <person name="Ross D.E."/>
            <person name="Marshall C.W."/>
            <person name="Gulliver D."/>
            <person name="May H.D."/>
            <person name="Norman R.S."/>
        </authorList>
    </citation>
    <scope>NUCLEOTIDE SEQUENCE [LARGE SCALE GENOMIC DNA]</scope>
    <source>
        <strain evidence="18 19">DSM 8238</strain>
    </source>
</reference>
<keyword evidence="7 16" id="KW-0285">Flavoprotein</keyword>
<dbReference type="InterPro" id="IPR036318">
    <property type="entry name" value="FAD-bd_PCMH-like_sf"/>
</dbReference>
<dbReference type="Proteomes" id="UP000603234">
    <property type="component" value="Unassembled WGS sequence"/>
</dbReference>
<gene>
    <name evidence="16 18" type="primary">murB</name>
    <name evidence="18" type="ORF">GH808_11355</name>
</gene>
<evidence type="ECO:0000256" key="2">
    <source>
        <dbReference type="ARBA" id="ARBA00003921"/>
    </source>
</evidence>